<reference evidence="5 6" key="1">
    <citation type="submission" date="2007-11" db="EMBL/GenBank/DDBJ databases">
        <authorList>
            <person name="Wagner-Dobler I."/>
            <person name="Ferriera S."/>
            <person name="Johnson J."/>
            <person name="Kravitz S."/>
            <person name="Beeson K."/>
            <person name="Sutton G."/>
            <person name="Rogers Y.-H."/>
            <person name="Friedman R."/>
            <person name="Frazier M."/>
            <person name="Venter J.C."/>
        </authorList>
    </citation>
    <scope>NUCLEOTIDE SEQUENCE [LARGE SCALE GENOMIC DNA]</scope>
    <source>
        <strain evidence="5 6">HEL-45</strain>
    </source>
</reference>
<dbReference type="Gene3D" id="3.30.565.10">
    <property type="entry name" value="Histidine kinase-like ATPase, C-terminal domain"/>
    <property type="match status" value="1"/>
</dbReference>
<dbReference type="EMBL" id="ABID01000030">
    <property type="protein sequence ID" value="EDQ03234.1"/>
    <property type="molecule type" value="Genomic_DNA"/>
</dbReference>
<dbReference type="SUPFAM" id="SSF55874">
    <property type="entry name" value="ATPase domain of HSP90 chaperone/DNA topoisomerase II/histidine kinase"/>
    <property type="match status" value="1"/>
</dbReference>
<evidence type="ECO:0000256" key="2">
    <source>
        <dbReference type="ARBA" id="ARBA00012438"/>
    </source>
</evidence>
<dbReference type="RefSeq" id="WP_007121202.1">
    <property type="nucleotide sequence ID" value="NZ_ABID01000030.1"/>
</dbReference>
<proteinExistence type="predicted"/>
<evidence type="ECO:0000256" key="1">
    <source>
        <dbReference type="ARBA" id="ARBA00000085"/>
    </source>
</evidence>
<gene>
    <name evidence="5" type="ORF">OIHEL45_20216</name>
</gene>
<dbReference type="SMART" id="SM00387">
    <property type="entry name" value="HATPase_c"/>
    <property type="match status" value="1"/>
</dbReference>
<dbReference type="InterPro" id="IPR005467">
    <property type="entry name" value="His_kinase_dom"/>
</dbReference>
<evidence type="ECO:0000313" key="5">
    <source>
        <dbReference type="EMBL" id="EDQ03234.1"/>
    </source>
</evidence>
<dbReference type="PRINTS" id="PR00344">
    <property type="entry name" value="BCTRLSENSOR"/>
</dbReference>
<keyword evidence="5" id="KW-0808">Transferase</keyword>
<comment type="catalytic activity">
    <reaction evidence="1">
        <text>ATP + protein L-histidine = ADP + protein N-phospho-L-histidine.</text>
        <dbReference type="EC" id="2.7.13.3"/>
    </reaction>
</comment>
<evidence type="ECO:0000259" key="4">
    <source>
        <dbReference type="PROSITE" id="PS50109"/>
    </source>
</evidence>
<feature type="non-terminal residue" evidence="5">
    <location>
        <position position="1"/>
    </location>
</feature>
<organism evidence="5 6">
    <name type="scientific">Sulfitobacter indolifex HEL-45</name>
    <dbReference type="NCBI Taxonomy" id="391624"/>
    <lineage>
        <taxon>Bacteria</taxon>
        <taxon>Pseudomonadati</taxon>
        <taxon>Pseudomonadota</taxon>
        <taxon>Alphaproteobacteria</taxon>
        <taxon>Rhodobacterales</taxon>
        <taxon>Roseobacteraceae</taxon>
        <taxon>Sulfitobacter</taxon>
    </lineage>
</organism>
<dbReference type="PANTHER" id="PTHR43547:SF2">
    <property type="entry name" value="HYBRID SIGNAL TRANSDUCTION HISTIDINE KINASE C"/>
    <property type="match status" value="1"/>
</dbReference>
<keyword evidence="5" id="KW-0418">Kinase</keyword>
<dbReference type="Pfam" id="PF02518">
    <property type="entry name" value="HATPase_c"/>
    <property type="match status" value="1"/>
</dbReference>
<sequence length="161" mass="17289">AAVENCQSYAEKLGVRYAVHTPKETLISFTDSARVAQVLNNLISNAAKFTSPGDVVEVSLTRLNDKARIEVTDHGIGIPEALQPDIFTPFHQINPGTTGANKSSGLGLSITKQLIDLLGGKVGFTSVEGEGSVFWIELELRSHSRETSNARFTPVLLTPLA</sequence>
<dbReference type="GO" id="GO:0016301">
    <property type="term" value="F:kinase activity"/>
    <property type="evidence" value="ECO:0007669"/>
    <property type="project" value="UniProtKB-KW"/>
</dbReference>
<keyword evidence="6" id="KW-1185">Reference proteome</keyword>
<dbReference type="InterPro" id="IPR004358">
    <property type="entry name" value="Sig_transdc_His_kin-like_C"/>
</dbReference>
<feature type="domain" description="Histidine kinase" evidence="4">
    <location>
        <begin position="1"/>
        <end position="142"/>
    </location>
</feature>
<dbReference type="InterPro" id="IPR003594">
    <property type="entry name" value="HATPase_dom"/>
</dbReference>
<dbReference type="EC" id="2.7.13.3" evidence="2"/>
<dbReference type="PANTHER" id="PTHR43547">
    <property type="entry name" value="TWO-COMPONENT HISTIDINE KINASE"/>
    <property type="match status" value="1"/>
</dbReference>
<dbReference type="Proteomes" id="UP000003257">
    <property type="component" value="Unassembled WGS sequence"/>
</dbReference>
<protein>
    <recommendedName>
        <fullName evidence="2">histidine kinase</fullName>
        <ecNumber evidence="2">2.7.13.3</ecNumber>
    </recommendedName>
</protein>
<keyword evidence="3" id="KW-0597">Phosphoprotein</keyword>
<evidence type="ECO:0000313" key="6">
    <source>
        <dbReference type="Proteomes" id="UP000003257"/>
    </source>
</evidence>
<evidence type="ECO:0000256" key="3">
    <source>
        <dbReference type="ARBA" id="ARBA00022553"/>
    </source>
</evidence>
<name>A0ABP2D4V7_9RHOB</name>
<comment type="caution">
    <text evidence="5">The sequence shown here is derived from an EMBL/GenBank/DDBJ whole genome shotgun (WGS) entry which is preliminary data.</text>
</comment>
<dbReference type="InterPro" id="IPR036890">
    <property type="entry name" value="HATPase_C_sf"/>
</dbReference>
<accession>A0ABP2D4V7</accession>
<dbReference type="PROSITE" id="PS50109">
    <property type="entry name" value="HIS_KIN"/>
    <property type="match status" value="1"/>
</dbReference>